<feature type="domain" description="FAD/NAD(P)-binding" evidence="7">
    <location>
        <begin position="11"/>
        <end position="311"/>
    </location>
</feature>
<feature type="binding site" evidence="6">
    <location>
        <position position="335"/>
    </location>
    <ligand>
        <name>FAD</name>
        <dbReference type="ChEBI" id="CHEBI:57692"/>
    </ligand>
</feature>
<comment type="caution">
    <text evidence="8">The sequence shown here is derived from an EMBL/GenBank/DDBJ whole genome shotgun (WGS) entry which is preliminary data.</text>
</comment>
<reference evidence="8 9" key="1">
    <citation type="journal article" date="2015" name="Stand. Genomic Sci.">
        <title>Genome sequence and description of the mosquitocidal and heavy metal tolerant strain Lysinibacillus sphaericus CBAM5.</title>
        <authorList>
            <person name="Pena-Montenegro T.D."/>
            <person name="Lozano L."/>
            <person name="Dussan J."/>
        </authorList>
    </citation>
    <scope>NUCLEOTIDE SEQUENCE [LARGE SCALE GENOMIC DNA]</scope>
    <source>
        <strain evidence="8">CBAM5</strain>
    </source>
</reference>
<feature type="binding site" evidence="6">
    <location>
        <position position="48"/>
    </location>
    <ligand>
        <name>FAD</name>
        <dbReference type="ChEBI" id="CHEBI:57692"/>
    </ligand>
</feature>
<evidence type="ECO:0000256" key="4">
    <source>
        <dbReference type="ARBA" id="ARBA00022857"/>
    </source>
</evidence>
<organism evidence="8 9">
    <name type="scientific">Lysinibacillus sphaericus CBAM5</name>
    <dbReference type="NCBI Taxonomy" id="1400869"/>
    <lineage>
        <taxon>Bacteria</taxon>
        <taxon>Bacillati</taxon>
        <taxon>Bacillota</taxon>
        <taxon>Bacilli</taxon>
        <taxon>Bacillales</taxon>
        <taxon>Bacillaceae</taxon>
        <taxon>Lysinibacillus</taxon>
    </lineage>
</organism>
<keyword evidence="5 6" id="KW-0560">Oxidoreductase</keyword>
<dbReference type="EMBL" id="AYKQ01000089">
    <property type="protein sequence ID" value="EWH30198.1"/>
    <property type="molecule type" value="Genomic_DNA"/>
</dbReference>
<comment type="caution">
    <text evidence="6">Lacks conserved residue(s) required for the propagation of feature annotation.</text>
</comment>
<dbReference type="InterPro" id="IPR036188">
    <property type="entry name" value="FAD/NAD-bd_sf"/>
</dbReference>
<comment type="catalytic activity">
    <reaction evidence="6">
        <text>2 reduced [2Fe-2S]-[ferredoxin] + NADP(+) + H(+) = 2 oxidized [2Fe-2S]-[ferredoxin] + NADPH</text>
        <dbReference type="Rhea" id="RHEA:20125"/>
        <dbReference type="Rhea" id="RHEA-COMP:10000"/>
        <dbReference type="Rhea" id="RHEA-COMP:10001"/>
        <dbReference type="ChEBI" id="CHEBI:15378"/>
        <dbReference type="ChEBI" id="CHEBI:33737"/>
        <dbReference type="ChEBI" id="CHEBI:33738"/>
        <dbReference type="ChEBI" id="CHEBI:57783"/>
        <dbReference type="ChEBI" id="CHEBI:58349"/>
        <dbReference type="EC" id="1.18.1.2"/>
    </reaction>
</comment>
<feature type="binding site" evidence="6">
    <location>
        <position position="40"/>
    </location>
    <ligand>
        <name>FAD</name>
        <dbReference type="ChEBI" id="CHEBI:57692"/>
    </ligand>
</feature>
<dbReference type="PRINTS" id="PR00469">
    <property type="entry name" value="PNDRDTASEII"/>
</dbReference>
<comment type="cofactor">
    <cofactor evidence="6">
        <name>FAD</name>
        <dbReference type="ChEBI" id="CHEBI:57692"/>
    </cofactor>
    <text evidence="6">Binds 1 FAD per subunit.</text>
</comment>
<dbReference type="Gene3D" id="3.50.50.60">
    <property type="entry name" value="FAD/NAD(P)-binding domain"/>
    <property type="match status" value="2"/>
</dbReference>
<name>W7S085_LYSSH</name>
<dbReference type="InterPro" id="IPR022890">
    <property type="entry name" value="Fd--NADP_Rdtase_type_2"/>
</dbReference>
<keyword evidence="3 6" id="KW-0274">FAD</keyword>
<dbReference type="Proteomes" id="UP000023555">
    <property type="component" value="Unassembled WGS sequence"/>
</dbReference>
<dbReference type="InterPro" id="IPR023753">
    <property type="entry name" value="FAD/NAD-binding_dom"/>
</dbReference>
<dbReference type="SUPFAM" id="SSF51905">
    <property type="entry name" value="FAD/NAD(P)-binding domain"/>
    <property type="match status" value="1"/>
</dbReference>
<dbReference type="EC" id="1.18.1.2" evidence="6"/>
<proteinExistence type="inferred from homology"/>
<evidence type="ECO:0000256" key="3">
    <source>
        <dbReference type="ARBA" id="ARBA00022827"/>
    </source>
</evidence>
<dbReference type="HOGENOM" id="CLU_031864_5_5_9"/>
<dbReference type="HAMAP" id="MF_01685">
    <property type="entry name" value="FENR2"/>
    <property type="match status" value="1"/>
</dbReference>
<accession>W7S085</accession>
<keyword evidence="4 6" id="KW-0521">NADP</keyword>
<evidence type="ECO:0000313" key="8">
    <source>
        <dbReference type="EMBL" id="EWH30198.1"/>
    </source>
</evidence>
<evidence type="ECO:0000259" key="7">
    <source>
        <dbReference type="Pfam" id="PF07992"/>
    </source>
</evidence>
<feature type="binding site" evidence="6">
    <location>
        <position position="127"/>
    </location>
    <ligand>
        <name>FAD</name>
        <dbReference type="ChEBI" id="CHEBI:57692"/>
    </ligand>
</feature>
<feature type="binding site" evidence="6">
    <location>
        <position position="52"/>
    </location>
    <ligand>
        <name>FAD</name>
        <dbReference type="ChEBI" id="CHEBI:57692"/>
    </ligand>
</feature>
<protein>
    <recommendedName>
        <fullName evidence="6">Ferredoxin--NADP reductase</fullName>
        <shortName evidence="6">FNR</shortName>
        <shortName evidence="6">Fd-NADP(+) reductase</shortName>
        <ecNumber evidence="6">1.18.1.2</ecNumber>
    </recommendedName>
</protein>
<keyword evidence="2 6" id="KW-0285">Flavoprotein</keyword>
<dbReference type="AlphaFoldDB" id="W7S085"/>
<evidence type="ECO:0000313" key="9">
    <source>
        <dbReference type="Proteomes" id="UP000023555"/>
    </source>
</evidence>
<feature type="binding site" evidence="6">
    <location>
        <position position="92"/>
    </location>
    <ligand>
        <name>FAD</name>
        <dbReference type="ChEBI" id="CHEBI:57692"/>
    </ligand>
</feature>
<dbReference type="GO" id="GO:0050660">
    <property type="term" value="F:flavin adenine dinucleotide binding"/>
    <property type="evidence" value="ECO:0007669"/>
    <property type="project" value="UniProtKB-UniRule"/>
</dbReference>
<dbReference type="GO" id="GO:0004324">
    <property type="term" value="F:ferredoxin-NADP+ reductase activity"/>
    <property type="evidence" value="ECO:0007669"/>
    <property type="project" value="UniProtKB-UniRule"/>
</dbReference>
<evidence type="ECO:0000256" key="2">
    <source>
        <dbReference type="ARBA" id="ARBA00022630"/>
    </source>
</evidence>
<dbReference type="InterPro" id="IPR050097">
    <property type="entry name" value="Ferredoxin-NADP_redctase_2"/>
</dbReference>
<dbReference type="GO" id="GO:0050661">
    <property type="term" value="F:NADP binding"/>
    <property type="evidence" value="ECO:0007669"/>
    <property type="project" value="UniProtKB-UniRule"/>
</dbReference>
<dbReference type="Pfam" id="PF07992">
    <property type="entry name" value="Pyr_redox_2"/>
    <property type="match status" value="1"/>
</dbReference>
<gene>
    <name evidence="8" type="ORF">P799_26380</name>
</gene>
<evidence type="ECO:0000256" key="6">
    <source>
        <dbReference type="HAMAP-Rule" id="MF_01685"/>
    </source>
</evidence>
<comment type="similarity">
    <text evidence="6">Belongs to the ferredoxin--NADP reductase type 2 family.</text>
</comment>
<comment type="subunit">
    <text evidence="1 6">Homodimer.</text>
</comment>
<evidence type="ECO:0000256" key="1">
    <source>
        <dbReference type="ARBA" id="ARBA00011738"/>
    </source>
</evidence>
<sequence>MCYDLFEQEMYDVTIIGGGPAGLYSSFYCGLREMKTKLIESQPQLGGKIHVYPEKMIWDIGGVTPISGGQLIKQLVEQALTFNPSIYTDEKVLSIAKNDEGIFVITAESGNIHYSKTVIVAIGGGILNPQKIEIEGAERFEVSNLNYTIKSYEKFKNKAVIISGGGNTAVDWALELMEVASKVYLTYRKDQLSAHEAQITELTNSAIECHYNSEITKLIADDQEGMIKAIALTNHETGTITEIPIDEVVISHGYVRDKELLDNSPLAIERKNDYFIAGTINSESSIPGLYAAGDILHHDGKIHLIAAAFHDALHAVNSAKKYIQPDASDGGIVSSHNDIFKQRNRKLLQESLK</sequence>
<dbReference type="PRINTS" id="PR00368">
    <property type="entry name" value="FADPNR"/>
</dbReference>
<feature type="binding site" evidence="6">
    <location>
        <position position="294"/>
    </location>
    <ligand>
        <name>FAD</name>
        <dbReference type="ChEBI" id="CHEBI:57692"/>
    </ligand>
</feature>
<evidence type="ECO:0000256" key="5">
    <source>
        <dbReference type="ARBA" id="ARBA00023002"/>
    </source>
</evidence>
<dbReference type="PANTHER" id="PTHR48105">
    <property type="entry name" value="THIOREDOXIN REDUCTASE 1-RELATED-RELATED"/>
    <property type="match status" value="1"/>
</dbReference>